<dbReference type="EMBL" id="JAVDYI010000001">
    <property type="protein sequence ID" value="MDR7356551.1"/>
    <property type="molecule type" value="Genomic_DNA"/>
</dbReference>
<gene>
    <name evidence="2" type="ORF">J2S64_000242</name>
</gene>
<reference evidence="2 3" key="1">
    <citation type="submission" date="2023-07" db="EMBL/GenBank/DDBJ databases">
        <title>Sequencing the genomes of 1000 actinobacteria strains.</title>
        <authorList>
            <person name="Klenk H.-P."/>
        </authorList>
    </citation>
    <scope>NUCLEOTIDE SEQUENCE [LARGE SCALE GENOMIC DNA]</scope>
    <source>
        <strain evidence="2 3">DSM 20167</strain>
    </source>
</reference>
<dbReference type="RefSeq" id="WP_310287412.1">
    <property type="nucleotide sequence ID" value="NZ_BAAAWO010000001.1"/>
</dbReference>
<protein>
    <submittedName>
        <fullName evidence="2">Uncharacterized protein</fullName>
    </submittedName>
</protein>
<accession>A0ABU2BD41</accession>
<dbReference type="SUPFAM" id="SSF51735">
    <property type="entry name" value="NAD(P)-binding Rossmann-fold domains"/>
    <property type="match status" value="1"/>
</dbReference>
<dbReference type="InterPro" id="IPR036291">
    <property type="entry name" value="NAD(P)-bd_dom_sf"/>
</dbReference>
<keyword evidence="3" id="KW-1185">Reference proteome</keyword>
<name>A0ABU2BD41_9MICC</name>
<evidence type="ECO:0000313" key="2">
    <source>
        <dbReference type="EMBL" id="MDR7356551.1"/>
    </source>
</evidence>
<dbReference type="Proteomes" id="UP001183817">
    <property type="component" value="Unassembled WGS sequence"/>
</dbReference>
<evidence type="ECO:0000256" key="1">
    <source>
        <dbReference type="SAM" id="MobiDB-lite"/>
    </source>
</evidence>
<dbReference type="Gene3D" id="3.40.50.720">
    <property type="entry name" value="NAD(P)-binding Rossmann-like Domain"/>
    <property type="match status" value="1"/>
</dbReference>
<comment type="caution">
    <text evidence="2">The sequence shown here is derived from an EMBL/GenBank/DDBJ whole genome shotgun (WGS) entry which is preliminary data.</text>
</comment>
<proteinExistence type="predicted"/>
<organism evidence="2 3">
    <name type="scientific">Paeniglutamicibacter sulfureus</name>
    <dbReference type="NCBI Taxonomy" id="43666"/>
    <lineage>
        <taxon>Bacteria</taxon>
        <taxon>Bacillati</taxon>
        <taxon>Actinomycetota</taxon>
        <taxon>Actinomycetes</taxon>
        <taxon>Micrococcales</taxon>
        <taxon>Micrococcaceae</taxon>
        <taxon>Paeniglutamicibacter</taxon>
    </lineage>
</organism>
<evidence type="ECO:0000313" key="3">
    <source>
        <dbReference type="Proteomes" id="UP001183817"/>
    </source>
</evidence>
<sequence>MTNSVAGVGNLGPELAPALAEMLHEDIGFDADAAPMACWANCSGRSYSPSHGPGVATQLQGAHDGGRPRFATDLAEPAESESQVPRAGTPPSEATHDPNFSFPVSADEALRLPLASKSRQAAV</sequence>
<feature type="region of interest" description="Disordered" evidence="1">
    <location>
        <begin position="48"/>
        <end position="104"/>
    </location>
</feature>